<evidence type="ECO:0000256" key="2">
    <source>
        <dbReference type="ARBA" id="ARBA00008072"/>
    </source>
</evidence>
<keyword evidence="3" id="KW-0479">Metal-binding</keyword>
<dbReference type="PANTHER" id="PTHR43161">
    <property type="entry name" value="SORBITOL DEHYDROGENASE"/>
    <property type="match status" value="1"/>
</dbReference>
<dbReference type="RefSeq" id="WP_035062945.1">
    <property type="nucleotide sequence ID" value="NZ_AXCZ01000306.1"/>
</dbReference>
<protein>
    <recommendedName>
        <fullName evidence="6">Alcohol dehydrogenase-like N-terminal domain-containing protein</fullName>
    </recommendedName>
</protein>
<dbReference type="InterPro" id="IPR013154">
    <property type="entry name" value="ADH-like_N"/>
</dbReference>
<proteinExistence type="inferred from homology"/>
<feature type="domain" description="Alcohol dehydrogenase-like N-terminal" evidence="6">
    <location>
        <begin position="23"/>
        <end position="110"/>
    </location>
</feature>
<dbReference type="GO" id="GO:0046872">
    <property type="term" value="F:metal ion binding"/>
    <property type="evidence" value="ECO:0007669"/>
    <property type="project" value="UniProtKB-KW"/>
</dbReference>
<keyword evidence="4" id="KW-0862">Zinc</keyword>
<dbReference type="Proteomes" id="UP000054314">
    <property type="component" value="Unassembled WGS sequence"/>
</dbReference>
<dbReference type="AlphaFoldDB" id="A0A0A0BKJ8"/>
<accession>A0A0A0BKJ8</accession>
<evidence type="ECO:0000256" key="1">
    <source>
        <dbReference type="ARBA" id="ARBA00001947"/>
    </source>
</evidence>
<comment type="similarity">
    <text evidence="2">Belongs to the zinc-containing alcohol dehydrogenase family.</text>
</comment>
<gene>
    <name evidence="7" type="ORF">N869_10675</name>
</gene>
<dbReference type="EMBL" id="AXCZ01000306">
    <property type="protein sequence ID" value="KGM08516.1"/>
    <property type="molecule type" value="Genomic_DNA"/>
</dbReference>
<evidence type="ECO:0000259" key="6">
    <source>
        <dbReference type="Pfam" id="PF08240"/>
    </source>
</evidence>
<sequence length="116" mass="12009">MRVARLHGIGDLRLATEPDPSPQPGHTLVQVQAVGLCGSDLHWFHGGGIGDAALDHPLVLGHEFAGLALDGPHAGSLVAVDPAIPCTTCRMCLAGHRNLCPTVRFAGHGTNDGALR</sequence>
<reference evidence="7 8" key="1">
    <citation type="submission" date="2013-08" db="EMBL/GenBank/DDBJ databases">
        <title>Genome sequencing of Cellulomonas bogoriensis 69B4.</title>
        <authorList>
            <person name="Chen F."/>
            <person name="Li Y."/>
            <person name="Wang G."/>
        </authorList>
    </citation>
    <scope>NUCLEOTIDE SEQUENCE [LARGE SCALE GENOMIC DNA]</scope>
    <source>
        <strain evidence="7 8">69B4</strain>
    </source>
</reference>
<keyword evidence="8" id="KW-1185">Reference proteome</keyword>
<feature type="non-terminal residue" evidence="7">
    <location>
        <position position="116"/>
    </location>
</feature>
<comment type="cofactor">
    <cofactor evidence="1">
        <name>Zn(2+)</name>
        <dbReference type="ChEBI" id="CHEBI:29105"/>
    </cofactor>
</comment>
<evidence type="ECO:0000256" key="4">
    <source>
        <dbReference type="ARBA" id="ARBA00022833"/>
    </source>
</evidence>
<dbReference type="InterPro" id="IPR011032">
    <property type="entry name" value="GroES-like_sf"/>
</dbReference>
<dbReference type="GO" id="GO:0016491">
    <property type="term" value="F:oxidoreductase activity"/>
    <property type="evidence" value="ECO:0007669"/>
    <property type="project" value="UniProtKB-KW"/>
</dbReference>
<keyword evidence="5" id="KW-0560">Oxidoreductase</keyword>
<organism evidence="7 8">
    <name type="scientific">Cellulomonas bogoriensis 69B4 = DSM 16987</name>
    <dbReference type="NCBI Taxonomy" id="1386082"/>
    <lineage>
        <taxon>Bacteria</taxon>
        <taxon>Bacillati</taxon>
        <taxon>Actinomycetota</taxon>
        <taxon>Actinomycetes</taxon>
        <taxon>Micrococcales</taxon>
        <taxon>Cellulomonadaceae</taxon>
        <taxon>Cellulomonas</taxon>
    </lineage>
</organism>
<dbReference type="SUPFAM" id="SSF50129">
    <property type="entry name" value="GroES-like"/>
    <property type="match status" value="1"/>
</dbReference>
<evidence type="ECO:0000256" key="5">
    <source>
        <dbReference type="ARBA" id="ARBA00023002"/>
    </source>
</evidence>
<dbReference type="PANTHER" id="PTHR43161:SF9">
    <property type="entry name" value="SORBITOL DEHYDROGENASE"/>
    <property type="match status" value="1"/>
</dbReference>
<dbReference type="Gene3D" id="3.90.180.10">
    <property type="entry name" value="Medium-chain alcohol dehydrogenases, catalytic domain"/>
    <property type="match status" value="1"/>
</dbReference>
<evidence type="ECO:0000313" key="7">
    <source>
        <dbReference type="EMBL" id="KGM08516.1"/>
    </source>
</evidence>
<comment type="caution">
    <text evidence="7">The sequence shown here is derived from an EMBL/GenBank/DDBJ whole genome shotgun (WGS) entry which is preliminary data.</text>
</comment>
<dbReference type="Pfam" id="PF08240">
    <property type="entry name" value="ADH_N"/>
    <property type="match status" value="1"/>
</dbReference>
<dbReference type="OrthoDB" id="9797931at2"/>
<evidence type="ECO:0000313" key="8">
    <source>
        <dbReference type="Proteomes" id="UP000054314"/>
    </source>
</evidence>
<name>A0A0A0BKJ8_9CELL</name>
<evidence type="ECO:0000256" key="3">
    <source>
        <dbReference type="ARBA" id="ARBA00022723"/>
    </source>
</evidence>